<dbReference type="AlphaFoldDB" id="A0A4Y2CYP4"/>
<accession>A0A4Y2CYP4</accession>
<protein>
    <submittedName>
        <fullName evidence="1">Uncharacterized protein</fullName>
    </submittedName>
</protein>
<evidence type="ECO:0000313" key="2">
    <source>
        <dbReference type="Proteomes" id="UP000499080"/>
    </source>
</evidence>
<sequence length="95" mass="10955">MMNPALIKRPDSTELPCRRYSCMGTLPFYITVITSHTTQSSIRMYAPSSEMWQKQPRDHYYYPGRRENSFTYPAISHPCSGGISPSPRNEFAVFI</sequence>
<gene>
    <name evidence="1" type="ORF">AVEN_100420_1</name>
</gene>
<keyword evidence="2" id="KW-1185">Reference proteome</keyword>
<proteinExistence type="predicted"/>
<evidence type="ECO:0000313" key="1">
    <source>
        <dbReference type="EMBL" id="GBM09503.1"/>
    </source>
</evidence>
<organism evidence="1 2">
    <name type="scientific">Araneus ventricosus</name>
    <name type="common">Orbweaver spider</name>
    <name type="synonym">Epeira ventricosa</name>
    <dbReference type="NCBI Taxonomy" id="182803"/>
    <lineage>
        <taxon>Eukaryota</taxon>
        <taxon>Metazoa</taxon>
        <taxon>Ecdysozoa</taxon>
        <taxon>Arthropoda</taxon>
        <taxon>Chelicerata</taxon>
        <taxon>Arachnida</taxon>
        <taxon>Araneae</taxon>
        <taxon>Araneomorphae</taxon>
        <taxon>Entelegynae</taxon>
        <taxon>Araneoidea</taxon>
        <taxon>Araneidae</taxon>
        <taxon>Araneus</taxon>
    </lineage>
</organism>
<dbReference type="Proteomes" id="UP000499080">
    <property type="component" value="Unassembled WGS sequence"/>
</dbReference>
<reference evidence="1 2" key="1">
    <citation type="journal article" date="2019" name="Sci. Rep.">
        <title>Orb-weaving spider Araneus ventricosus genome elucidates the spidroin gene catalogue.</title>
        <authorList>
            <person name="Kono N."/>
            <person name="Nakamura H."/>
            <person name="Ohtoshi R."/>
            <person name="Moran D.A.P."/>
            <person name="Shinohara A."/>
            <person name="Yoshida Y."/>
            <person name="Fujiwara M."/>
            <person name="Mori M."/>
            <person name="Tomita M."/>
            <person name="Arakawa K."/>
        </authorList>
    </citation>
    <scope>NUCLEOTIDE SEQUENCE [LARGE SCALE GENOMIC DNA]</scope>
</reference>
<dbReference type="EMBL" id="BGPR01000271">
    <property type="protein sequence ID" value="GBM09503.1"/>
    <property type="molecule type" value="Genomic_DNA"/>
</dbReference>
<comment type="caution">
    <text evidence="1">The sequence shown here is derived from an EMBL/GenBank/DDBJ whole genome shotgun (WGS) entry which is preliminary data.</text>
</comment>
<name>A0A4Y2CYP4_ARAVE</name>